<comment type="caution">
    <text evidence="3">The sequence shown here is derived from an EMBL/GenBank/DDBJ whole genome shotgun (WGS) entry which is preliminary data.</text>
</comment>
<dbReference type="Pfam" id="PF11222">
    <property type="entry name" value="DUF3017"/>
    <property type="match status" value="1"/>
</dbReference>
<feature type="transmembrane region" description="Helical" evidence="2">
    <location>
        <begin position="272"/>
        <end position="289"/>
    </location>
</feature>
<keyword evidence="2" id="KW-0472">Membrane</keyword>
<dbReference type="Proteomes" id="UP000484988">
    <property type="component" value="Unassembled WGS sequence"/>
</dbReference>
<organism evidence="3 4">
    <name type="scientific">Streptomyces pacificus</name>
    <dbReference type="NCBI Taxonomy" id="2705029"/>
    <lineage>
        <taxon>Bacteria</taxon>
        <taxon>Bacillati</taxon>
        <taxon>Actinomycetota</taxon>
        <taxon>Actinomycetes</taxon>
        <taxon>Kitasatosporales</taxon>
        <taxon>Streptomycetaceae</taxon>
        <taxon>Streptomyces</taxon>
    </lineage>
</organism>
<sequence length="308" mass="30584">MDTPSSDKRPDAAADRRAARADGSPHDPVDAPAGDPDTVGSARPASGAGAPVGLVDDRPAGRTAGRPIRAGSARSGVPGEAAARNGGARNGGARNGEARNGEARNGGGTVPGDGGGPGRSARAGDRAGAGAPADGGDRTATAGGAADAGAAGAPEPPNGSPQGPEDDPAGAHEWAAGRSRRPPTVTRDTARPEGGGRAAPGDAPAPARQWPLLTVLGLAALGLLVVGADPFDQAFRVGTILVGAALLTGAALRRTLPSVGMLAVRSCFTDMITYGVLGTVIVLLALMVQPRPWWEIPFLEEAVRFTVR</sequence>
<keyword evidence="4" id="KW-1185">Reference proteome</keyword>
<keyword evidence="2" id="KW-1133">Transmembrane helix</keyword>
<keyword evidence="2" id="KW-0812">Transmembrane</keyword>
<feature type="transmembrane region" description="Helical" evidence="2">
    <location>
        <begin position="210"/>
        <end position="228"/>
    </location>
</feature>
<dbReference type="AlphaFoldDB" id="A0A6A0ASW9"/>
<dbReference type="InterPro" id="IPR021385">
    <property type="entry name" value="DUF3017"/>
</dbReference>
<evidence type="ECO:0000256" key="2">
    <source>
        <dbReference type="SAM" id="Phobius"/>
    </source>
</evidence>
<dbReference type="EMBL" id="BLLG01000005">
    <property type="protein sequence ID" value="GFH36069.1"/>
    <property type="molecule type" value="Genomic_DNA"/>
</dbReference>
<reference evidence="3 4" key="1">
    <citation type="submission" date="2020-02" db="EMBL/GenBank/DDBJ databases">
        <title>Whole Genome Shotgun Sequence of Streptomyces sp. strain CWH03.</title>
        <authorList>
            <person name="Dohra H."/>
            <person name="Kodani S."/>
            <person name="Yamamura H."/>
        </authorList>
    </citation>
    <scope>NUCLEOTIDE SEQUENCE [LARGE SCALE GENOMIC DNA]</scope>
    <source>
        <strain evidence="3 4">CWH03</strain>
    </source>
</reference>
<feature type="compositionally biased region" description="Low complexity" evidence="1">
    <location>
        <begin position="126"/>
        <end position="153"/>
    </location>
</feature>
<proteinExistence type="predicted"/>
<name>A0A6A0ASW9_9ACTN</name>
<dbReference type="RefSeq" id="WP_173263979.1">
    <property type="nucleotide sequence ID" value="NZ_BLLG01000005.1"/>
</dbReference>
<feature type="transmembrane region" description="Helical" evidence="2">
    <location>
        <begin position="234"/>
        <end position="252"/>
    </location>
</feature>
<feature type="region of interest" description="Disordered" evidence="1">
    <location>
        <begin position="1"/>
        <end position="205"/>
    </location>
</feature>
<feature type="compositionally biased region" description="Basic and acidic residues" evidence="1">
    <location>
        <begin position="1"/>
        <end position="29"/>
    </location>
</feature>
<protein>
    <submittedName>
        <fullName evidence="3">DUF3017 domain-containing protein</fullName>
    </submittedName>
</protein>
<feature type="compositionally biased region" description="Gly residues" evidence="1">
    <location>
        <begin position="104"/>
        <end position="118"/>
    </location>
</feature>
<accession>A0A6A0ASW9</accession>
<evidence type="ECO:0000313" key="4">
    <source>
        <dbReference type="Proteomes" id="UP000484988"/>
    </source>
</evidence>
<evidence type="ECO:0000313" key="3">
    <source>
        <dbReference type="EMBL" id="GFH36069.1"/>
    </source>
</evidence>
<gene>
    <name evidence="3" type="ORF">SCWH03_22910</name>
</gene>
<evidence type="ECO:0000256" key="1">
    <source>
        <dbReference type="SAM" id="MobiDB-lite"/>
    </source>
</evidence>
<feature type="compositionally biased region" description="Low complexity" evidence="1">
    <location>
        <begin position="39"/>
        <end position="53"/>
    </location>
</feature>